<name>A0A098QS06_9SPIO</name>
<feature type="active site" description="Acyl-thioester intermediate" evidence="13">
    <location>
        <position position="144"/>
    </location>
</feature>
<proteinExistence type="inferred from homology"/>
<dbReference type="Gene3D" id="3.40.50.720">
    <property type="entry name" value="NAD(P)-binding Rossmann-like Domain"/>
    <property type="match status" value="1"/>
</dbReference>
<dbReference type="UniPathway" id="UPA00034">
    <property type="reaction ID" value="UER00016"/>
</dbReference>
<keyword evidence="7" id="KW-0791">Threonine biosynthesis</keyword>
<organism evidence="15 16">
    <name type="scientific">Spirochaeta lutea</name>
    <dbReference type="NCBI Taxonomy" id="1480694"/>
    <lineage>
        <taxon>Bacteria</taxon>
        <taxon>Pseudomonadati</taxon>
        <taxon>Spirochaetota</taxon>
        <taxon>Spirochaetia</taxon>
        <taxon>Spirochaetales</taxon>
        <taxon>Spirochaetaceae</taxon>
        <taxon>Spirochaeta</taxon>
    </lineage>
</organism>
<dbReference type="CDD" id="cd02315">
    <property type="entry name" value="ScASADH_like_N"/>
    <property type="match status" value="1"/>
</dbReference>
<dbReference type="GO" id="GO:0004073">
    <property type="term" value="F:aspartate-semialdehyde dehydrogenase activity"/>
    <property type="evidence" value="ECO:0007669"/>
    <property type="project" value="UniProtKB-EC"/>
</dbReference>
<dbReference type="InterPro" id="IPR012280">
    <property type="entry name" value="Semialdhyde_DH_dimer_dom"/>
</dbReference>
<dbReference type="eggNOG" id="COG0136">
    <property type="taxonomic scope" value="Bacteria"/>
</dbReference>
<dbReference type="GO" id="GO:0019877">
    <property type="term" value="P:diaminopimelate biosynthetic process"/>
    <property type="evidence" value="ECO:0007669"/>
    <property type="project" value="UniProtKB-KW"/>
</dbReference>
<evidence type="ECO:0000256" key="13">
    <source>
        <dbReference type="PIRSR" id="PIRSR000148-1"/>
    </source>
</evidence>
<evidence type="ECO:0000256" key="1">
    <source>
        <dbReference type="ARBA" id="ARBA00002492"/>
    </source>
</evidence>
<evidence type="ECO:0000256" key="11">
    <source>
        <dbReference type="ARBA" id="ARBA00023154"/>
    </source>
</evidence>
<keyword evidence="11" id="KW-0457">Lysine biosynthesis</keyword>
<dbReference type="Gene3D" id="3.30.360.10">
    <property type="entry name" value="Dihydrodipicolinate Reductase, domain 2"/>
    <property type="match status" value="1"/>
</dbReference>
<dbReference type="PIRSF" id="PIRSF000148">
    <property type="entry name" value="ASA_dh"/>
    <property type="match status" value="1"/>
</dbReference>
<dbReference type="Proteomes" id="UP000029692">
    <property type="component" value="Unassembled WGS sequence"/>
</dbReference>
<dbReference type="RefSeq" id="WP_037549923.1">
    <property type="nucleotide sequence ID" value="NZ_JNUP01000072.1"/>
</dbReference>
<dbReference type="Pfam" id="PF01118">
    <property type="entry name" value="Semialdhyde_dh"/>
    <property type="match status" value="1"/>
</dbReference>
<dbReference type="InterPro" id="IPR000319">
    <property type="entry name" value="Asp-semialdehyde_DH_CS"/>
</dbReference>
<dbReference type="STRING" id="1480694.DC28_14125"/>
<dbReference type="NCBIfam" id="TIGR00978">
    <property type="entry name" value="asd_EA"/>
    <property type="match status" value="1"/>
</dbReference>
<dbReference type="UniPathway" id="UPA00051">
    <property type="reaction ID" value="UER00464"/>
</dbReference>
<dbReference type="PANTHER" id="PTHR46718">
    <property type="entry name" value="ASPARTATE-SEMIALDEHYDE DEHYDROGENASE"/>
    <property type="match status" value="1"/>
</dbReference>
<dbReference type="EC" id="1.2.1.11" evidence="5"/>
<dbReference type="NCBIfam" id="NF006416">
    <property type="entry name" value="PRK08664.1"/>
    <property type="match status" value="1"/>
</dbReference>
<dbReference type="Pfam" id="PF02774">
    <property type="entry name" value="Semialdhyde_dhC"/>
    <property type="match status" value="1"/>
</dbReference>
<evidence type="ECO:0000313" key="16">
    <source>
        <dbReference type="Proteomes" id="UP000029692"/>
    </source>
</evidence>
<evidence type="ECO:0000256" key="6">
    <source>
        <dbReference type="ARBA" id="ARBA00022605"/>
    </source>
</evidence>
<dbReference type="SMART" id="SM00859">
    <property type="entry name" value="Semialdhyde_dh"/>
    <property type="match status" value="1"/>
</dbReference>
<keyword evidence="16" id="KW-1185">Reference proteome</keyword>
<dbReference type="OrthoDB" id="9805684at2"/>
<dbReference type="GO" id="GO:0009086">
    <property type="term" value="P:methionine biosynthetic process"/>
    <property type="evidence" value="ECO:0007669"/>
    <property type="project" value="UniProtKB-KW"/>
</dbReference>
<keyword evidence="12" id="KW-0486">Methionine biosynthesis</keyword>
<protein>
    <recommendedName>
        <fullName evidence="5">aspartate-semialdehyde dehydrogenase</fullName>
        <ecNumber evidence="5">1.2.1.11</ecNumber>
    </recommendedName>
</protein>
<dbReference type="GO" id="GO:0050661">
    <property type="term" value="F:NADP binding"/>
    <property type="evidence" value="ECO:0007669"/>
    <property type="project" value="InterPro"/>
</dbReference>
<comment type="function">
    <text evidence="1">Catalyzes the NADPH-dependent formation of L-aspartate-semialdehyde (L-ASA) by the reductive dephosphorylation of L-aspartyl-4-phosphate.</text>
</comment>
<feature type="domain" description="Semialdehyde dehydrogenase NAD-binding" evidence="14">
    <location>
        <begin position="5"/>
        <end position="129"/>
    </location>
</feature>
<keyword evidence="10 15" id="KW-0560">Oxidoreductase</keyword>
<evidence type="ECO:0000256" key="5">
    <source>
        <dbReference type="ARBA" id="ARBA00013120"/>
    </source>
</evidence>
<keyword evidence="8" id="KW-0521">NADP</keyword>
<evidence type="ECO:0000256" key="7">
    <source>
        <dbReference type="ARBA" id="ARBA00022697"/>
    </source>
</evidence>
<dbReference type="UniPathway" id="UPA00050">
    <property type="reaction ID" value="UER00463"/>
</dbReference>
<dbReference type="InterPro" id="IPR051823">
    <property type="entry name" value="ASADH-related"/>
</dbReference>
<dbReference type="CDD" id="cd18130">
    <property type="entry name" value="ASADH_C_arch_fung_like"/>
    <property type="match status" value="1"/>
</dbReference>
<dbReference type="SUPFAM" id="SSF55347">
    <property type="entry name" value="Glyceraldehyde-3-phosphate dehydrogenase-like, C-terminal domain"/>
    <property type="match status" value="1"/>
</dbReference>
<dbReference type="SUPFAM" id="SSF51735">
    <property type="entry name" value="NAD(P)-binding Rossmann-fold domains"/>
    <property type="match status" value="1"/>
</dbReference>
<evidence type="ECO:0000259" key="14">
    <source>
        <dbReference type="SMART" id="SM00859"/>
    </source>
</evidence>
<evidence type="ECO:0000313" key="15">
    <source>
        <dbReference type="EMBL" id="KGE70650.1"/>
    </source>
</evidence>
<dbReference type="GO" id="GO:0009089">
    <property type="term" value="P:lysine biosynthetic process via diaminopimelate"/>
    <property type="evidence" value="ECO:0007669"/>
    <property type="project" value="UniProtKB-UniPathway"/>
</dbReference>
<comment type="caution">
    <text evidence="15">The sequence shown here is derived from an EMBL/GenBank/DDBJ whole genome shotgun (WGS) entry which is preliminary data.</text>
</comment>
<evidence type="ECO:0000256" key="9">
    <source>
        <dbReference type="ARBA" id="ARBA00022915"/>
    </source>
</evidence>
<evidence type="ECO:0000256" key="2">
    <source>
        <dbReference type="ARBA" id="ARBA00005021"/>
    </source>
</evidence>
<reference evidence="15 16" key="1">
    <citation type="submission" date="2014-05" db="EMBL/GenBank/DDBJ databases">
        <title>De novo Genome Sequence of Spirocheata sp.</title>
        <authorList>
            <person name="Shivani Y."/>
            <person name="Subhash Y."/>
            <person name="Tushar L."/>
            <person name="Sasikala C."/>
            <person name="Ramana C.V."/>
        </authorList>
    </citation>
    <scope>NUCLEOTIDE SEQUENCE [LARGE SCALE GENOMIC DNA]</scope>
    <source>
        <strain evidence="15 16">JC230</strain>
    </source>
</reference>
<dbReference type="InterPro" id="IPR036291">
    <property type="entry name" value="NAD(P)-bd_dom_sf"/>
</dbReference>
<dbReference type="InterPro" id="IPR005676">
    <property type="entry name" value="Asp_semi-ald_DH_pep-lack"/>
</dbReference>
<evidence type="ECO:0000256" key="12">
    <source>
        <dbReference type="ARBA" id="ARBA00023167"/>
    </source>
</evidence>
<dbReference type="EMBL" id="JNUP01000072">
    <property type="protein sequence ID" value="KGE70650.1"/>
    <property type="molecule type" value="Genomic_DNA"/>
</dbReference>
<feature type="active site" description="Proton acceptor" evidence="13">
    <location>
        <position position="237"/>
    </location>
</feature>
<sequence>MNPINVAILGATGTVGQKFITLLQGHPYFRIHEVVASPRSAGKPYAEAASWKQDIPIPQDVAPMVVKSLEDSLESTILFSGLDSSVAGEAETRFAKQGHFVISNSKNHRMDPDVPLIIPEINPEHFEIIKTQPYQGAIITNSNCSTMFLSMVLAPIHREFGIEAVQVTTMQAISGAGYPGVPSLDILGNVVPFIGGEEDKLETEPQKILGTYTNGTIIPADFHVSAQCNRVPVIDGHTETLSIKLKKKASPQQVAEVLASFSGMPQEHKLPTAPEHPIIVMSDENRPQPARDIWLQGGMATMVGRIRSCPVFDIKMVIMGHNTVRGAAGAAILNGEALVELGYLQ</sequence>
<keyword evidence="9" id="KW-0220">Diaminopimelate biosynthesis</keyword>
<accession>A0A098QS06</accession>
<dbReference type="GO" id="GO:0009088">
    <property type="term" value="P:threonine biosynthetic process"/>
    <property type="evidence" value="ECO:0007669"/>
    <property type="project" value="UniProtKB-UniPathway"/>
</dbReference>
<comment type="pathway">
    <text evidence="2">Amino-acid biosynthesis; L-methionine biosynthesis via de novo pathway; L-homoserine from L-aspartate: step 2/3.</text>
</comment>
<evidence type="ECO:0000256" key="3">
    <source>
        <dbReference type="ARBA" id="ARBA00005097"/>
    </source>
</evidence>
<keyword evidence="6" id="KW-0028">Amino-acid biosynthesis</keyword>
<evidence type="ECO:0000256" key="4">
    <source>
        <dbReference type="ARBA" id="ARBA00010584"/>
    </source>
</evidence>
<comment type="pathway">
    <text evidence="3">Amino-acid biosynthesis; L-threonine biosynthesis; L-threonine from L-aspartate: step 2/5.</text>
</comment>
<gene>
    <name evidence="15" type="ORF">DC28_14125</name>
</gene>
<comment type="similarity">
    <text evidence="4">Belongs to the aspartate-semialdehyde dehydrogenase family.</text>
</comment>
<evidence type="ECO:0000256" key="8">
    <source>
        <dbReference type="ARBA" id="ARBA00022857"/>
    </source>
</evidence>
<dbReference type="FunFam" id="3.30.360.10:FF:000016">
    <property type="entry name" value="Probable aspartate-semialdehyde dehydrogenase"/>
    <property type="match status" value="1"/>
</dbReference>
<dbReference type="PROSITE" id="PS01103">
    <property type="entry name" value="ASD"/>
    <property type="match status" value="1"/>
</dbReference>
<dbReference type="GO" id="GO:0051287">
    <property type="term" value="F:NAD binding"/>
    <property type="evidence" value="ECO:0007669"/>
    <property type="project" value="InterPro"/>
</dbReference>
<evidence type="ECO:0000256" key="10">
    <source>
        <dbReference type="ARBA" id="ARBA00023002"/>
    </source>
</evidence>
<dbReference type="AlphaFoldDB" id="A0A098QS06"/>
<dbReference type="InterPro" id="IPR000534">
    <property type="entry name" value="Semialdehyde_DH_NAD-bd"/>
</dbReference>
<dbReference type="PANTHER" id="PTHR46718:SF1">
    <property type="entry name" value="ASPARTATE-SEMIALDEHYDE DEHYDROGENASE"/>
    <property type="match status" value="1"/>
</dbReference>
<dbReference type="GO" id="GO:0046983">
    <property type="term" value="F:protein dimerization activity"/>
    <property type="evidence" value="ECO:0007669"/>
    <property type="project" value="InterPro"/>
</dbReference>